<evidence type="ECO:0000256" key="1">
    <source>
        <dbReference type="SAM" id="SignalP"/>
    </source>
</evidence>
<dbReference type="Proteomes" id="UP000238479">
    <property type="component" value="Chromosome 2"/>
</dbReference>
<proteinExistence type="predicted"/>
<gene>
    <name evidence="2" type="ORF">RchiOBHm_Chr2g0170261</name>
</gene>
<accession>A0A2P6S523</accession>
<dbReference type="EMBL" id="PDCK01000040">
    <property type="protein sequence ID" value="PRQ53781.1"/>
    <property type="molecule type" value="Genomic_DNA"/>
</dbReference>
<dbReference type="PROSITE" id="PS51257">
    <property type="entry name" value="PROKAR_LIPOPROTEIN"/>
    <property type="match status" value="1"/>
</dbReference>
<feature type="chain" id="PRO_5015132487" evidence="1">
    <location>
        <begin position="30"/>
        <end position="115"/>
    </location>
</feature>
<protein>
    <submittedName>
        <fullName evidence="2">Uncharacterized protein</fullName>
    </submittedName>
</protein>
<reference evidence="2 3" key="1">
    <citation type="journal article" date="2018" name="Nat. Genet.">
        <title>The Rosa genome provides new insights in the design of modern roses.</title>
        <authorList>
            <person name="Bendahmane M."/>
        </authorList>
    </citation>
    <scope>NUCLEOTIDE SEQUENCE [LARGE SCALE GENOMIC DNA]</scope>
    <source>
        <strain evidence="3">cv. Old Blush</strain>
    </source>
</reference>
<name>A0A2P6S523_ROSCH</name>
<keyword evidence="1" id="KW-0732">Signal</keyword>
<dbReference type="AlphaFoldDB" id="A0A2P6S523"/>
<sequence length="115" mass="12980">MASKSSLISHFTLAFLLLTLFTLLSCANAEETHNKTSSPVEFVEHLNGSHKGEVKSISDLQKFLKKFGFLELNYKIHNYSNDDEDFVEEGIKTLTTSCYYGVALTLLLYGFSYHS</sequence>
<organism evidence="2 3">
    <name type="scientific">Rosa chinensis</name>
    <name type="common">China rose</name>
    <dbReference type="NCBI Taxonomy" id="74649"/>
    <lineage>
        <taxon>Eukaryota</taxon>
        <taxon>Viridiplantae</taxon>
        <taxon>Streptophyta</taxon>
        <taxon>Embryophyta</taxon>
        <taxon>Tracheophyta</taxon>
        <taxon>Spermatophyta</taxon>
        <taxon>Magnoliopsida</taxon>
        <taxon>eudicotyledons</taxon>
        <taxon>Gunneridae</taxon>
        <taxon>Pentapetalae</taxon>
        <taxon>rosids</taxon>
        <taxon>fabids</taxon>
        <taxon>Rosales</taxon>
        <taxon>Rosaceae</taxon>
        <taxon>Rosoideae</taxon>
        <taxon>Rosoideae incertae sedis</taxon>
        <taxon>Rosa</taxon>
    </lineage>
</organism>
<dbReference type="Gramene" id="PRQ53781">
    <property type="protein sequence ID" value="PRQ53781"/>
    <property type="gene ID" value="RchiOBHm_Chr2g0170261"/>
</dbReference>
<evidence type="ECO:0000313" key="2">
    <source>
        <dbReference type="EMBL" id="PRQ53781.1"/>
    </source>
</evidence>
<comment type="caution">
    <text evidence="2">The sequence shown here is derived from an EMBL/GenBank/DDBJ whole genome shotgun (WGS) entry which is preliminary data.</text>
</comment>
<feature type="signal peptide" evidence="1">
    <location>
        <begin position="1"/>
        <end position="29"/>
    </location>
</feature>
<dbReference type="STRING" id="74649.A0A2P6S523"/>
<evidence type="ECO:0000313" key="3">
    <source>
        <dbReference type="Proteomes" id="UP000238479"/>
    </source>
</evidence>
<keyword evidence="3" id="KW-1185">Reference proteome</keyword>